<organism evidence="1 2">
    <name type="scientific">Rhodoferax lithotrophicus</name>
    <dbReference type="NCBI Taxonomy" id="2798804"/>
    <lineage>
        <taxon>Bacteria</taxon>
        <taxon>Pseudomonadati</taxon>
        <taxon>Pseudomonadota</taxon>
        <taxon>Betaproteobacteria</taxon>
        <taxon>Burkholderiales</taxon>
        <taxon>Comamonadaceae</taxon>
        <taxon>Rhodoferax</taxon>
    </lineage>
</organism>
<proteinExistence type="predicted"/>
<reference evidence="1 2" key="1">
    <citation type="journal article" date="2021" name="Microbiol. Spectr.">
        <title>A Single Bacterium Capable of Oxidation and Reduction of Iron at Circumneutral pH.</title>
        <authorList>
            <person name="Kato S."/>
            <person name="Ohkuma M."/>
        </authorList>
    </citation>
    <scope>NUCLEOTIDE SEQUENCE [LARGE SCALE GENOMIC DNA]</scope>
    <source>
        <strain evidence="1 2">MIZ03</strain>
    </source>
</reference>
<dbReference type="InterPro" id="IPR021333">
    <property type="entry name" value="DUF2946"/>
</dbReference>
<sequence>MNPLHFLRNSPWLARLALLWFAMTLGVAVASPMVHPHEELVICTGAGMLKVVLADDGTVTTAATSDTSDGLFCPLCMVGTAPAPLVFNTVEPPQPLSHVLQTIPAARIAALTAAPLPARGPPHA</sequence>
<accession>A0ABM7MGW8</accession>
<evidence type="ECO:0008006" key="3">
    <source>
        <dbReference type="Google" id="ProtNLM"/>
    </source>
</evidence>
<dbReference type="EMBL" id="AP024238">
    <property type="protein sequence ID" value="BCO25414.1"/>
    <property type="molecule type" value="Genomic_DNA"/>
</dbReference>
<dbReference type="RefSeq" id="WP_317134824.1">
    <property type="nucleotide sequence ID" value="NZ_AP024238.1"/>
</dbReference>
<dbReference type="Pfam" id="PF11162">
    <property type="entry name" value="DUF2946"/>
    <property type="match status" value="1"/>
</dbReference>
<gene>
    <name evidence="1" type="ORF">MIZ03_0274</name>
</gene>
<name>A0ABM7MGW8_9BURK</name>
<keyword evidence="2" id="KW-1185">Reference proteome</keyword>
<evidence type="ECO:0000313" key="2">
    <source>
        <dbReference type="Proteomes" id="UP000824366"/>
    </source>
</evidence>
<dbReference type="Proteomes" id="UP000824366">
    <property type="component" value="Chromosome"/>
</dbReference>
<evidence type="ECO:0000313" key="1">
    <source>
        <dbReference type="EMBL" id="BCO25414.1"/>
    </source>
</evidence>
<protein>
    <recommendedName>
        <fullName evidence="3">DUF2946 domain-containing protein</fullName>
    </recommendedName>
</protein>